<dbReference type="AlphaFoldDB" id="A0A3T1DCU0"/>
<comment type="similarity">
    <text evidence="2">Belongs to the ABC transporter superfamily.</text>
</comment>
<dbReference type="FunFam" id="3.40.50.300:FF:000016">
    <property type="entry name" value="Oligopeptide ABC transporter ATP-binding component"/>
    <property type="match status" value="1"/>
</dbReference>
<evidence type="ECO:0000256" key="3">
    <source>
        <dbReference type="ARBA" id="ARBA00022448"/>
    </source>
</evidence>
<keyword evidence="4" id="KW-1003">Cell membrane</keyword>
<evidence type="ECO:0000256" key="4">
    <source>
        <dbReference type="ARBA" id="ARBA00022475"/>
    </source>
</evidence>
<dbReference type="InterPro" id="IPR017871">
    <property type="entry name" value="ABC_transporter-like_CS"/>
</dbReference>
<evidence type="ECO:0000313" key="10">
    <source>
        <dbReference type="Proteomes" id="UP000289856"/>
    </source>
</evidence>
<dbReference type="PANTHER" id="PTHR43297">
    <property type="entry name" value="OLIGOPEPTIDE TRANSPORT ATP-BINDING PROTEIN APPD"/>
    <property type="match status" value="1"/>
</dbReference>
<dbReference type="GO" id="GO:0016887">
    <property type="term" value="F:ATP hydrolysis activity"/>
    <property type="evidence" value="ECO:0007669"/>
    <property type="project" value="InterPro"/>
</dbReference>
<dbReference type="OrthoDB" id="9802264at2"/>
<dbReference type="KEGG" id="cohn:KCTCHS21_53080"/>
<dbReference type="Pfam" id="PF00005">
    <property type="entry name" value="ABC_tran"/>
    <property type="match status" value="1"/>
</dbReference>
<dbReference type="InterPro" id="IPR050388">
    <property type="entry name" value="ABC_Ni/Peptide_Import"/>
</dbReference>
<dbReference type="GO" id="GO:0005524">
    <property type="term" value="F:ATP binding"/>
    <property type="evidence" value="ECO:0007669"/>
    <property type="project" value="UniProtKB-KW"/>
</dbReference>
<dbReference type="InterPro" id="IPR013563">
    <property type="entry name" value="Oligopep_ABC_C"/>
</dbReference>
<keyword evidence="3" id="KW-0813">Transport</keyword>
<dbReference type="RefSeq" id="WP_130614970.1">
    <property type="nucleotide sequence ID" value="NZ_AP019400.1"/>
</dbReference>
<evidence type="ECO:0000259" key="8">
    <source>
        <dbReference type="PROSITE" id="PS50893"/>
    </source>
</evidence>
<dbReference type="InterPro" id="IPR027417">
    <property type="entry name" value="P-loop_NTPase"/>
</dbReference>
<dbReference type="Pfam" id="PF08352">
    <property type="entry name" value="oligo_HPY"/>
    <property type="match status" value="1"/>
</dbReference>
<dbReference type="Gene3D" id="3.40.50.300">
    <property type="entry name" value="P-loop containing nucleotide triphosphate hydrolases"/>
    <property type="match status" value="1"/>
</dbReference>
<sequence>MSELDQHLLEISDLNVSFDSRPSLAPAVNGVSFFVDKGETVGIVGESGSGKSVTALSILKLHAQSVSQSISGSIRFNGEELLTKSEKDMSMLRGNHVAMIFQEPMSSLNPAMTIGSQLMEVIKLHQKVSKKEAKAKAVESLTLVGIPAAQSRLSSYPFQLSGGQRQRVMIAMALLCEPQLLIADEPTTALDVTIQAQILDVLKDLKDRIHASILMITHDFGVVADIADRVVVMYAGKVVEEGKVRDVLKNPLHPYTQGLLSSIPQIGPFKERLHMIRGSIPKPDECLTGCRFCPRCDSKREICEQQEPAYRLFEGQRGTRCWIGTDEYDTSTKGRLP</sequence>
<dbReference type="PROSITE" id="PS50893">
    <property type="entry name" value="ABC_TRANSPORTER_2"/>
    <property type="match status" value="1"/>
</dbReference>
<organism evidence="9 10">
    <name type="scientific">Cohnella abietis</name>
    <dbReference type="NCBI Taxonomy" id="2507935"/>
    <lineage>
        <taxon>Bacteria</taxon>
        <taxon>Bacillati</taxon>
        <taxon>Bacillota</taxon>
        <taxon>Bacilli</taxon>
        <taxon>Bacillales</taxon>
        <taxon>Paenibacillaceae</taxon>
        <taxon>Cohnella</taxon>
    </lineage>
</organism>
<evidence type="ECO:0000256" key="6">
    <source>
        <dbReference type="ARBA" id="ARBA00022840"/>
    </source>
</evidence>
<keyword evidence="10" id="KW-1185">Reference proteome</keyword>
<keyword evidence="6 9" id="KW-0067">ATP-binding</keyword>
<keyword evidence="5" id="KW-0547">Nucleotide-binding</keyword>
<dbReference type="InterPro" id="IPR003593">
    <property type="entry name" value="AAA+_ATPase"/>
</dbReference>
<dbReference type="InterPro" id="IPR003439">
    <property type="entry name" value="ABC_transporter-like_ATP-bd"/>
</dbReference>
<accession>A0A3T1DCU0</accession>
<reference evidence="9 10" key="1">
    <citation type="submission" date="2019-01" db="EMBL/GenBank/DDBJ databases">
        <title>Complete genome sequence of Cohnella hallensis HS21 isolated from Korean fir (Abies koreana) rhizospheric soil.</title>
        <authorList>
            <person name="Jiang L."/>
            <person name="Kang S.W."/>
            <person name="Kim S."/>
            <person name="Jung J."/>
            <person name="Kim C.Y."/>
            <person name="Kim D.H."/>
            <person name="Kim S.W."/>
            <person name="Lee J."/>
        </authorList>
    </citation>
    <scope>NUCLEOTIDE SEQUENCE [LARGE SCALE GENOMIC DNA]</scope>
    <source>
        <strain evidence="9 10">HS21</strain>
    </source>
</reference>
<comment type="subcellular location">
    <subcellularLocation>
        <location evidence="1">Cell membrane</location>
        <topology evidence="1">Peripheral membrane protein</topology>
    </subcellularLocation>
</comment>
<dbReference type="EMBL" id="AP019400">
    <property type="protein sequence ID" value="BBI35909.1"/>
    <property type="molecule type" value="Genomic_DNA"/>
</dbReference>
<dbReference type="NCBIfam" id="TIGR01727">
    <property type="entry name" value="oligo_HPY"/>
    <property type="match status" value="1"/>
</dbReference>
<evidence type="ECO:0000256" key="5">
    <source>
        <dbReference type="ARBA" id="ARBA00022741"/>
    </source>
</evidence>
<evidence type="ECO:0000313" key="9">
    <source>
        <dbReference type="EMBL" id="BBI35909.1"/>
    </source>
</evidence>
<dbReference type="GO" id="GO:0005886">
    <property type="term" value="C:plasma membrane"/>
    <property type="evidence" value="ECO:0007669"/>
    <property type="project" value="UniProtKB-SubCell"/>
</dbReference>
<dbReference type="PROSITE" id="PS00211">
    <property type="entry name" value="ABC_TRANSPORTER_1"/>
    <property type="match status" value="1"/>
</dbReference>
<evidence type="ECO:0000256" key="1">
    <source>
        <dbReference type="ARBA" id="ARBA00004202"/>
    </source>
</evidence>
<protein>
    <submittedName>
        <fullName evidence="9">Peptide ABC transporter ATP-binding protein</fullName>
    </submittedName>
</protein>
<dbReference type="SUPFAM" id="SSF52540">
    <property type="entry name" value="P-loop containing nucleoside triphosphate hydrolases"/>
    <property type="match status" value="1"/>
</dbReference>
<dbReference type="SMART" id="SM00382">
    <property type="entry name" value="AAA"/>
    <property type="match status" value="1"/>
</dbReference>
<dbReference type="PANTHER" id="PTHR43297:SF2">
    <property type="entry name" value="DIPEPTIDE TRANSPORT ATP-BINDING PROTEIN DPPD"/>
    <property type="match status" value="1"/>
</dbReference>
<dbReference type="Proteomes" id="UP000289856">
    <property type="component" value="Chromosome"/>
</dbReference>
<name>A0A3T1DCU0_9BACL</name>
<dbReference type="GO" id="GO:0015833">
    <property type="term" value="P:peptide transport"/>
    <property type="evidence" value="ECO:0007669"/>
    <property type="project" value="InterPro"/>
</dbReference>
<keyword evidence="7" id="KW-0472">Membrane</keyword>
<evidence type="ECO:0000256" key="7">
    <source>
        <dbReference type="ARBA" id="ARBA00023136"/>
    </source>
</evidence>
<dbReference type="CDD" id="cd03257">
    <property type="entry name" value="ABC_NikE_OppD_transporters"/>
    <property type="match status" value="1"/>
</dbReference>
<feature type="domain" description="ABC transporter" evidence="8">
    <location>
        <begin position="9"/>
        <end position="260"/>
    </location>
</feature>
<evidence type="ECO:0000256" key="2">
    <source>
        <dbReference type="ARBA" id="ARBA00005417"/>
    </source>
</evidence>
<gene>
    <name evidence="9" type="primary">oppD_4</name>
    <name evidence="9" type="ORF">KCTCHS21_53080</name>
</gene>
<proteinExistence type="inferred from homology"/>